<dbReference type="OMA" id="DANIWIR"/>
<dbReference type="HOGENOM" id="CLU_033399_8_1_1"/>
<keyword evidence="5 10" id="KW-0552">Olfaction</keyword>
<evidence type="ECO:0000256" key="5">
    <source>
        <dbReference type="ARBA" id="ARBA00022725"/>
    </source>
</evidence>
<keyword evidence="12" id="KW-1185">Reference proteome</keyword>
<keyword evidence="8 10" id="KW-0675">Receptor</keyword>
<keyword evidence="7 10" id="KW-0472">Membrane</keyword>
<evidence type="ECO:0000313" key="11">
    <source>
        <dbReference type="EMBL" id="EDW62021.1"/>
    </source>
</evidence>
<dbReference type="GO" id="GO:0007165">
    <property type="term" value="P:signal transduction"/>
    <property type="evidence" value="ECO:0007669"/>
    <property type="project" value="UniProtKB-KW"/>
</dbReference>
<reference evidence="11 12" key="1">
    <citation type="journal article" date="2007" name="Nature">
        <title>Evolution of genes and genomes on the Drosophila phylogeny.</title>
        <authorList>
            <consortium name="Drosophila 12 Genomes Consortium"/>
            <person name="Clark A.G."/>
            <person name="Eisen M.B."/>
            <person name="Smith D.R."/>
            <person name="Bergman C.M."/>
            <person name="Oliver B."/>
            <person name="Markow T.A."/>
            <person name="Kaufman T.C."/>
            <person name="Kellis M."/>
            <person name="Gelbart W."/>
            <person name="Iyer V.N."/>
            <person name="Pollard D.A."/>
            <person name="Sackton T.B."/>
            <person name="Larracuente A.M."/>
            <person name="Singh N.D."/>
            <person name="Abad J.P."/>
            <person name="Abt D.N."/>
            <person name="Adryan B."/>
            <person name="Aguade M."/>
            <person name="Akashi H."/>
            <person name="Anderson W.W."/>
            <person name="Aquadro C.F."/>
            <person name="Ardell D.H."/>
            <person name="Arguello R."/>
            <person name="Artieri C.G."/>
            <person name="Barbash D.A."/>
            <person name="Barker D."/>
            <person name="Barsanti P."/>
            <person name="Batterham P."/>
            <person name="Batzoglou S."/>
            <person name="Begun D."/>
            <person name="Bhutkar A."/>
            <person name="Blanco E."/>
            <person name="Bosak S.A."/>
            <person name="Bradley R.K."/>
            <person name="Brand A.D."/>
            <person name="Brent M.R."/>
            <person name="Brooks A.N."/>
            <person name="Brown R.H."/>
            <person name="Butlin R.K."/>
            <person name="Caggese C."/>
            <person name="Calvi B.R."/>
            <person name="Bernardo de Carvalho A."/>
            <person name="Caspi A."/>
            <person name="Castrezana S."/>
            <person name="Celniker S.E."/>
            <person name="Chang J.L."/>
            <person name="Chapple C."/>
            <person name="Chatterji S."/>
            <person name="Chinwalla A."/>
            <person name="Civetta A."/>
            <person name="Clifton S.W."/>
            <person name="Comeron J.M."/>
            <person name="Costello J.C."/>
            <person name="Coyne J.A."/>
            <person name="Daub J."/>
            <person name="David R.G."/>
            <person name="Delcher A.L."/>
            <person name="Delehaunty K."/>
            <person name="Do C.B."/>
            <person name="Ebling H."/>
            <person name="Edwards K."/>
            <person name="Eickbush T."/>
            <person name="Evans J.D."/>
            <person name="Filipski A."/>
            <person name="Findeiss S."/>
            <person name="Freyhult E."/>
            <person name="Fulton L."/>
            <person name="Fulton R."/>
            <person name="Garcia A.C."/>
            <person name="Gardiner A."/>
            <person name="Garfield D.A."/>
            <person name="Garvin B.E."/>
            <person name="Gibson G."/>
            <person name="Gilbert D."/>
            <person name="Gnerre S."/>
            <person name="Godfrey J."/>
            <person name="Good R."/>
            <person name="Gotea V."/>
            <person name="Gravely B."/>
            <person name="Greenberg A.J."/>
            <person name="Griffiths-Jones S."/>
            <person name="Gross S."/>
            <person name="Guigo R."/>
            <person name="Gustafson E.A."/>
            <person name="Haerty W."/>
            <person name="Hahn M.W."/>
            <person name="Halligan D.L."/>
            <person name="Halpern A.L."/>
            <person name="Halter G.M."/>
            <person name="Han M.V."/>
            <person name="Heger A."/>
            <person name="Hillier L."/>
            <person name="Hinrichs A.S."/>
            <person name="Holmes I."/>
            <person name="Hoskins R.A."/>
            <person name="Hubisz M.J."/>
            <person name="Hultmark D."/>
            <person name="Huntley M.A."/>
            <person name="Jaffe D.B."/>
            <person name="Jagadeeshan S."/>
            <person name="Jeck W.R."/>
            <person name="Johnson J."/>
            <person name="Jones C.D."/>
            <person name="Jordan W.C."/>
            <person name="Karpen G.H."/>
            <person name="Kataoka E."/>
            <person name="Keightley P.D."/>
            <person name="Kheradpour P."/>
            <person name="Kirkness E.F."/>
            <person name="Koerich L.B."/>
            <person name="Kristiansen K."/>
            <person name="Kudrna D."/>
            <person name="Kulathinal R.J."/>
            <person name="Kumar S."/>
            <person name="Kwok R."/>
            <person name="Lander E."/>
            <person name="Langley C.H."/>
            <person name="Lapoint R."/>
            <person name="Lazzaro B.P."/>
            <person name="Lee S.J."/>
            <person name="Levesque L."/>
            <person name="Li R."/>
            <person name="Lin C.F."/>
            <person name="Lin M.F."/>
            <person name="Lindblad-Toh K."/>
            <person name="Llopart A."/>
            <person name="Long M."/>
            <person name="Low L."/>
            <person name="Lozovsky E."/>
            <person name="Lu J."/>
            <person name="Luo M."/>
            <person name="Machado C.A."/>
            <person name="Makalowski W."/>
            <person name="Marzo M."/>
            <person name="Matsuda M."/>
            <person name="Matzkin L."/>
            <person name="McAllister B."/>
            <person name="McBride C.S."/>
            <person name="McKernan B."/>
            <person name="McKernan K."/>
            <person name="Mendez-Lago M."/>
            <person name="Minx P."/>
            <person name="Mollenhauer M.U."/>
            <person name="Montooth K."/>
            <person name="Mount S.M."/>
            <person name="Mu X."/>
            <person name="Myers E."/>
            <person name="Negre B."/>
            <person name="Newfeld S."/>
            <person name="Nielsen R."/>
            <person name="Noor M.A."/>
            <person name="O'Grady P."/>
            <person name="Pachter L."/>
            <person name="Papaceit M."/>
            <person name="Parisi M.J."/>
            <person name="Parisi M."/>
            <person name="Parts L."/>
            <person name="Pedersen J.S."/>
            <person name="Pesole G."/>
            <person name="Phillippy A.M."/>
            <person name="Ponting C.P."/>
            <person name="Pop M."/>
            <person name="Porcelli D."/>
            <person name="Powell J.R."/>
            <person name="Prohaska S."/>
            <person name="Pruitt K."/>
            <person name="Puig M."/>
            <person name="Quesneville H."/>
            <person name="Ram K.R."/>
            <person name="Rand D."/>
            <person name="Rasmussen M.D."/>
            <person name="Reed L.K."/>
            <person name="Reenan R."/>
            <person name="Reily A."/>
            <person name="Remington K.A."/>
            <person name="Rieger T.T."/>
            <person name="Ritchie M.G."/>
            <person name="Robin C."/>
            <person name="Rogers Y.H."/>
            <person name="Rohde C."/>
            <person name="Rozas J."/>
            <person name="Rubenfield M.J."/>
            <person name="Ruiz A."/>
            <person name="Russo S."/>
            <person name="Salzberg S.L."/>
            <person name="Sanchez-Gracia A."/>
            <person name="Saranga D.J."/>
            <person name="Sato H."/>
            <person name="Schaeffer S.W."/>
            <person name="Schatz M.C."/>
            <person name="Schlenke T."/>
            <person name="Schwartz R."/>
            <person name="Segarra C."/>
            <person name="Singh R.S."/>
            <person name="Sirot L."/>
            <person name="Sirota M."/>
            <person name="Sisneros N.B."/>
            <person name="Smith C.D."/>
            <person name="Smith T.F."/>
            <person name="Spieth J."/>
            <person name="Stage D.E."/>
            <person name="Stark A."/>
            <person name="Stephan W."/>
            <person name="Strausberg R.L."/>
            <person name="Strempel S."/>
            <person name="Sturgill D."/>
            <person name="Sutton G."/>
            <person name="Sutton G.G."/>
            <person name="Tao W."/>
            <person name="Teichmann S."/>
            <person name="Tobari Y.N."/>
            <person name="Tomimura Y."/>
            <person name="Tsolas J.M."/>
            <person name="Valente V.L."/>
            <person name="Venter E."/>
            <person name="Venter J.C."/>
            <person name="Vicario S."/>
            <person name="Vieira F.G."/>
            <person name="Vilella A.J."/>
            <person name="Villasante A."/>
            <person name="Walenz B."/>
            <person name="Wang J."/>
            <person name="Wasserman M."/>
            <person name="Watts T."/>
            <person name="Wilson D."/>
            <person name="Wilson R.K."/>
            <person name="Wing R.A."/>
            <person name="Wolfner M.F."/>
            <person name="Wong A."/>
            <person name="Wong G.K."/>
            <person name="Wu C.I."/>
            <person name="Wu G."/>
            <person name="Yamamoto D."/>
            <person name="Yang H.P."/>
            <person name="Yang S.P."/>
            <person name="Yorke J.A."/>
            <person name="Yoshida K."/>
            <person name="Zdobnov E."/>
            <person name="Zhang P."/>
            <person name="Zhang Y."/>
            <person name="Zimin A.V."/>
            <person name="Baldwin J."/>
            <person name="Abdouelleil A."/>
            <person name="Abdulkadir J."/>
            <person name="Abebe A."/>
            <person name="Abera B."/>
            <person name="Abreu J."/>
            <person name="Acer S.C."/>
            <person name="Aftuck L."/>
            <person name="Alexander A."/>
            <person name="An P."/>
            <person name="Anderson E."/>
            <person name="Anderson S."/>
            <person name="Arachi H."/>
            <person name="Azer M."/>
            <person name="Bachantsang P."/>
            <person name="Barry A."/>
            <person name="Bayul T."/>
            <person name="Berlin A."/>
            <person name="Bessette D."/>
            <person name="Bloom T."/>
            <person name="Blye J."/>
            <person name="Boguslavskiy L."/>
            <person name="Bonnet C."/>
            <person name="Boukhgalter B."/>
            <person name="Bourzgui I."/>
            <person name="Brown A."/>
            <person name="Cahill P."/>
            <person name="Channer S."/>
            <person name="Cheshatsang Y."/>
            <person name="Chuda L."/>
            <person name="Citroen M."/>
            <person name="Collymore A."/>
            <person name="Cooke P."/>
            <person name="Costello M."/>
            <person name="D'Aco K."/>
            <person name="Daza R."/>
            <person name="De Haan G."/>
            <person name="DeGray S."/>
            <person name="DeMaso C."/>
            <person name="Dhargay N."/>
            <person name="Dooley K."/>
            <person name="Dooley E."/>
            <person name="Doricent M."/>
            <person name="Dorje P."/>
            <person name="Dorjee K."/>
            <person name="Dupes A."/>
            <person name="Elong R."/>
            <person name="Falk J."/>
            <person name="Farina A."/>
            <person name="Faro S."/>
            <person name="Ferguson D."/>
            <person name="Fisher S."/>
            <person name="Foley C.D."/>
            <person name="Franke A."/>
            <person name="Friedrich D."/>
            <person name="Gadbois L."/>
            <person name="Gearin G."/>
            <person name="Gearin C.R."/>
            <person name="Giannoukos G."/>
            <person name="Goode T."/>
            <person name="Graham J."/>
            <person name="Grandbois E."/>
            <person name="Grewal S."/>
            <person name="Gyaltsen K."/>
            <person name="Hafez N."/>
            <person name="Hagos B."/>
            <person name="Hall J."/>
            <person name="Henson C."/>
            <person name="Hollinger A."/>
            <person name="Honan T."/>
            <person name="Huard M.D."/>
            <person name="Hughes L."/>
            <person name="Hurhula B."/>
            <person name="Husby M.E."/>
            <person name="Kamat A."/>
            <person name="Kanga B."/>
            <person name="Kashin S."/>
            <person name="Khazanovich D."/>
            <person name="Kisner P."/>
            <person name="Lance K."/>
            <person name="Lara M."/>
            <person name="Lee W."/>
            <person name="Lennon N."/>
            <person name="Letendre F."/>
            <person name="LeVine R."/>
            <person name="Lipovsky A."/>
            <person name="Liu X."/>
            <person name="Liu J."/>
            <person name="Liu S."/>
            <person name="Lokyitsang T."/>
            <person name="Lokyitsang Y."/>
            <person name="Lubonja R."/>
            <person name="Lui A."/>
            <person name="MacDonald P."/>
            <person name="Magnisalis V."/>
            <person name="Maru K."/>
            <person name="Matthews C."/>
            <person name="McCusker W."/>
            <person name="McDonough S."/>
            <person name="Mehta T."/>
            <person name="Meldrim J."/>
            <person name="Meneus L."/>
            <person name="Mihai O."/>
            <person name="Mihalev A."/>
            <person name="Mihova T."/>
            <person name="Mittelman R."/>
            <person name="Mlenga V."/>
            <person name="Montmayeur A."/>
            <person name="Mulrain L."/>
            <person name="Navidi A."/>
            <person name="Naylor J."/>
            <person name="Negash T."/>
            <person name="Nguyen T."/>
            <person name="Nguyen N."/>
            <person name="Nicol R."/>
            <person name="Norbu C."/>
            <person name="Norbu N."/>
            <person name="Novod N."/>
            <person name="O'Neill B."/>
            <person name="Osman S."/>
            <person name="Markiewicz E."/>
            <person name="Oyono O.L."/>
            <person name="Patti C."/>
            <person name="Phunkhang P."/>
            <person name="Pierre F."/>
            <person name="Priest M."/>
            <person name="Raghuraman S."/>
            <person name="Rege F."/>
            <person name="Reyes R."/>
            <person name="Rise C."/>
            <person name="Rogov P."/>
            <person name="Ross K."/>
            <person name="Ryan E."/>
            <person name="Settipalli S."/>
            <person name="Shea T."/>
            <person name="Sherpa N."/>
            <person name="Shi L."/>
            <person name="Shih D."/>
            <person name="Sparrow T."/>
            <person name="Spaulding J."/>
            <person name="Stalker J."/>
            <person name="Stange-Thomann N."/>
            <person name="Stavropoulos S."/>
            <person name="Stone C."/>
            <person name="Strader C."/>
            <person name="Tesfaye S."/>
            <person name="Thomson T."/>
            <person name="Thoulutsang Y."/>
            <person name="Thoulutsang D."/>
            <person name="Topham K."/>
            <person name="Topping I."/>
            <person name="Tsamla T."/>
            <person name="Vassiliev H."/>
            <person name="Vo A."/>
            <person name="Wangchuk T."/>
            <person name="Wangdi T."/>
            <person name="Weiand M."/>
            <person name="Wilkinson J."/>
            <person name="Wilson A."/>
            <person name="Yadav S."/>
            <person name="Young G."/>
            <person name="Yu Q."/>
            <person name="Zembek L."/>
            <person name="Zhong D."/>
            <person name="Zimmer A."/>
            <person name="Zwirko Z."/>
            <person name="Jaffe D.B."/>
            <person name="Alvarez P."/>
            <person name="Brockman W."/>
            <person name="Butler J."/>
            <person name="Chin C."/>
            <person name="Gnerre S."/>
            <person name="Grabherr M."/>
            <person name="Kleber M."/>
            <person name="Mauceli E."/>
            <person name="MacCallum I."/>
        </authorList>
    </citation>
    <scope>NUCLEOTIDE SEQUENCE [LARGE SCALE GENOMIC DNA]</scope>
    <source>
        <strain evidence="12">Tucson 15010-1051.87</strain>
    </source>
</reference>
<accession>B4LMC6</accession>
<protein>
    <recommendedName>
        <fullName evidence="10">Odorant receptor</fullName>
    </recommendedName>
</protein>
<proteinExistence type="inferred from homology"/>
<dbReference type="InParanoid" id="B4LMC6"/>
<evidence type="ECO:0000256" key="2">
    <source>
        <dbReference type="ARBA" id="ARBA00022475"/>
    </source>
</evidence>
<keyword evidence="2" id="KW-1003">Cell membrane</keyword>
<dbReference type="FunCoup" id="B4LMC6">
    <property type="interactions" value="29"/>
</dbReference>
<feature type="transmembrane region" description="Helical" evidence="10">
    <location>
        <begin position="124"/>
        <end position="145"/>
    </location>
</feature>
<sequence length="375" mass="43459">MLINSLSFFRSHWTVWSVLGVTYRQIKWLQPYIVYSLVVNLLVTVWYPLHLGLMLFKNASLTDDILNLTTFATCLACSLKFSIYAYNFDKVQQMEHLLSQLDLRVKSAAEKAIYSQLRTQLRNILFVFIGIYLPVGVFAELAFIFKDEPALMYPAWFPFDCVNSTRNFYIAHVYQIVGIGYQLMQNYVSDCFPAVVLCLISAHIKMLYVRFEQVGVDDAEDAEYQLEACITDHKRLLELFQTIESFMSLPMLIQFAVTGLNVCISIAGLLFFVTEPMTRAYFFFYAMSMPLEIFPICYYGTDSELWFGNLHYSAFSCNWTSQHRGFKKKLMLFVERSLKGSTALAGGMLRIHVDTFFSTLKFAYSLFTIIIRMRK</sequence>
<comment type="similarity">
    <text evidence="10">Belongs to the insect chemoreceptor superfamily. Heteromeric odorant receptor channel (TC 1.A.69) family.</text>
</comment>
<keyword evidence="9 10" id="KW-0807">Transducer</keyword>
<comment type="subcellular location">
    <subcellularLocation>
        <location evidence="1 10">Cell membrane</location>
        <topology evidence="1 10">Multi-pass membrane protein</topology>
    </subcellularLocation>
</comment>
<dbReference type="Proteomes" id="UP000008792">
    <property type="component" value="Unassembled WGS sequence"/>
</dbReference>
<feature type="transmembrane region" description="Helical" evidence="10">
    <location>
        <begin position="32"/>
        <end position="53"/>
    </location>
</feature>
<evidence type="ECO:0000256" key="10">
    <source>
        <dbReference type="RuleBase" id="RU351113"/>
    </source>
</evidence>
<comment type="caution">
    <text evidence="10">Lacks conserved residue(s) required for the propagation of feature annotation.</text>
</comment>
<dbReference type="PANTHER" id="PTHR21137:SF35">
    <property type="entry name" value="ODORANT RECEPTOR 19A-RELATED"/>
    <property type="match status" value="1"/>
</dbReference>
<keyword evidence="4 10" id="KW-0812">Transmembrane</keyword>
<dbReference type="GO" id="GO:0004984">
    <property type="term" value="F:olfactory receptor activity"/>
    <property type="evidence" value="ECO:0007669"/>
    <property type="project" value="InterPro"/>
</dbReference>
<evidence type="ECO:0000313" key="12">
    <source>
        <dbReference type="Proteomes" id="UP000008792"/>
    </source>
</evidence>
<dbReference type="PANTHER" id="PTHR21137">
    <property type="entry name" value="ODORANT RECEPTOR"/>
    <property type="match status" value="1"/>
</dbReference>
<feature type="transmembrane region" description="Helical" evidence="10">
    <location>
        <begin position="351"/>
        <end position="371"/>
    </location>
</feature>
<dbReference type="AlphaFoldDB" id="B4LMC6"/>
<evidence type="ECO:0000256" key="1">
    <source>
        <dbReference type="ARBA" id="ARBA00004651"/>
    </source>
</evidence>
<dbReference type="PhylomeDB" id="B4LMC6"/>
<name>B4LMC6_DROVI</name>
<dbReference type="GO" id="GO:0005886">
    <property type="term" value="C:plasma membrane"/>
    <property type="evidence" value="ECO:0007669"/>
    <property type="project" value="UniProtKB-SubCell"/>
</dbReference>
<gene>
    <name evidence="11" type="primary">Dvir\GJ19983</name>
    <name evidence="11" type="ORF">Dvir_GJ19983</name>
</gene>
<dbReference type="GO" id="GO:0005549">
    <property type="term" value="F:odorant binding"/>
    <property type="evidence" value="ECO:0007669"/>
    <property type="project" value="InterPro"/>
</dbReference>
<feature type="transmembrane region" description="Helical" evidence="10">
    <location>
        <begin position="280"/>
        <end position="301"/>
    </location>
</feature>
<evidence type="ECO:0000256" key="8">
    <source>
        <dbReference type="ARBA" id="ARBA00023170"/>
    </source>
</evidence>
<dbReference type="InterPro" id="IPR004117">
    <property type="entry name" value="7tm6_olfct_rcpt"/>
</dbReference>
<evidence type="ECO:0000256" key="6">
    <source>
        <dbReference type="ARBA" id="ARBA00022989"/>
    </source>
</evidence>
<evidence type="ECO:0000256" key="7">
    <source>
        <dbReference type="ARBA" id="ARBA00023136"/>
    </source>
</evidence>
<evidence type="ECO:0000256" key="4">
    <source>
        <dbReference type="ARBA" id="ARBA00022692"/>
    </source>
</evidence>
<dbReference type="EMBL" id="CH940648">
    <property type="protein sequence ID" value="EDW62021.1"/>
    <property type="molecule type" value="Genomic_DNA"/>
</dbReference>
<dbReference type="eggNOG" id="ENOG502RTKY">
    <property type="taxonomic scope" value="Eukaryota"/>
</dbReference>
<dbReference type="OrthoDB" id="7548151at2759"/>
<evidence type="ECO:0000256" key="9">
    <source>
        <dbReference type="ARBA" id="ARBA00023224"/>
    </source>
</evidence>
<feature type="transmembrane region" description="Helical" evidence="10">
    <location>
        <begin position="251"/>
        <end position="273"/>
    </location>
</feature>
<keyword evidence="6 10" id="KW-1133">Transmembrane helix</keyword>
<feature type="transmembrane region" description="Helical" evidence="10">
    <location>
        <begin position="65"/>
        <end position="86"/>
    </location>
</feature>
<keyword evidence="3 10" id="KW-0716">Sensory transduction</keyword>
<dbReference type="Pfam" id="PF02949">
    <property type="entry name" value="7tm_6"/>
    <property type="match status" value="1"/>
</dbReference>
<evidence type="ECO:0000256" key="3">
    <source>
        <dbReference type="ARBA" id="ARBA00022606"/>
    </source>
</evidence>
<organism evidence="11 12">
    <name type="scientific">Drosophila virilis</name>
    <name type="common">Fruit fly</name>
    <dbReference type="NCBI Taxonomy" id="7244"/>
    <lineage>
        <taxon>Eukaryota</taxon>
        <taxon>Metazoa</taxon>
        <taxon>Ecdysozoa</taxon>
        <taxon>Arthropoda</taxon>
        <taxon>Hexapoda</taxon>
        <taxon>Insecta</taxon>
        <taxon>Pterygota</taxon>
        <taxon>Neoptera</taxon>
        <taxon>Endopterygota</taxon>
        <taxon>Diptera</taxon>
        <taxon>Brachycera</taxon>
        <taxon>Muscomorpha</taxon>
        <taxon>Ephydroidea</taxon>
        <taxon>Drosophilidae</taxon>
        <taxon>Drosophila</taxon>
    </lineage>
</organism>